<comment type="similarity">
    <text evidence="2">Belongs to the GTP cyclohydrolase IV family.</text>
</comment>
<dbReference type="NCBIfam" id="NF010200">
    <property type="entry name" value="PRK13674.1-1"/>
    <property type="match status" value="1"/>
</dbReference>
<dbReference type="PANTHER" id="PTHR36445:SF1">
    <property type="entry name" value="GTP CYCLOHYDROLASE MPTA"/>
    <property type="match status" value="1"/>
</dbReference>
<dbReference type="Gene3D" id="3.10.270.10">
    <property type="entry name" value="Urate Oxidase"/>
    <property type="match status" value="1"/>
</dbReference>
<proteinExistence type="inferred from homology"/>
<keyword evidence="4" id="KW-1185">Reference proteome</keyword>
<gene>
    <name evidence="2" type="primary">folE2</name>
    <name evidence="3" type="ORF">BK138_29805</name>
</gene>
<dbReference type="Pfam" id="PF02649">
    <property type="entry name" value="GCHY-1"/>
    <property type="match status" value="1"/>
</dbReference>
<reference evidence="3 4" key="1">
    <citation type="submission" date="2016-11" db="EMBL/GenBank/DDBJ databases">
        <title>Paenibacillus species isolates.</title>
        <authorList>
            <person name="Beno S.M."/>
        </authorList>
    </citation>
    <scope>NUCLEOTIDE SEQUENCE [LARGE SCALE GENOMIC DNA]</scope>
    <source>
        <strain evidence="3 4">FSL R5-0378</strain>
    </source>
</reference>
<dbReference type="Proteomes" id="UP000187172">
    <property type="component" value="Unassembled WGS sequence"/>
</dbReference>
<dbReference type="PANTHER" id="PTHR36445">
    <property type="entry name" value="GTP CYCLOHYDROLASE MPTA"/>
    <property type="match status" value="1"/>
</dbReference>
<comment type="pathway">
    <text evidence="2">Cofactor biosynthesis; 7,8-dihydroneopterin triphosphate biosynthesis; 7,8-dihydroneopterin triphosphate from GTP: step 1/1.</text>
</comment>
<dbReference type="HAMAP" id="MF_01527_B">
    <property type="entry name" value="GTP_cyclohydrol_B"/>
    <property type="match status" value="1"/>
</dbReference>
<dbReference type="GO" id="GO:0046654">
    <property type="term" value="P:tetrahydrofolate biosynthetic process"/>
    <property type="evidence" value="ECO:0007669"/>
    <property type="project" value="UniProtKB-UniRule"/>
</dbReference>
<dbReference type="UniPathway" id="UPA00848">
    <property type="reaction ID" value="UER00151"/>
</dbReference>
<dbReference type="RefSeq" id="WP_076175297.1">
    <property type="nucleotide sequence ID" value="NZ_MRTP01000014.1"/>
</dbReference>
<evidence type="ECO:0000256" key="1">
    <source>
        <dbReference type="ARBA" id="ARBA00022801"/>
    </source>
</evidence>
<dbReference type="AlphaFoldDB" id="A0A1R1ECA3"/>
<evidence type="ECO:0000256" key="2">
    <source>
        <dbReference type="HAMAP-Rule" id="MF_01527"/>
    </source>
</evidence>
<accession>A0A1R1ECA3</accession>
<protein>
    <recommendedName>
        <fullName evidence="2">GTP cyclohydrolase FolE2</fullName>
        <ecNumber evidence="2">3.5.4.16</ecNumber>
    </recommendedName>
</protein>
<evidence type="ECO:0000313" key="3">
    <source>
        <dbReference type="EMBL" id="OMF49402.1"/>
    </source>
</evidence>
<dbReference type="InterPro" id="IPR003801">
    <property type="entry name" value="GTP_cyclohydrolase_FolE2/MptA"/>
</dbReference>
<dbReference type="GO" id="GO:0003934">
    <property type="term" value="F:GTP cyclohydrolase I activity"/>
    <property type="evidence" value="ECO:0007669"/>
    <property type="project" value="UniProtKB-UniRule"/>
</dbReference>
<keyword evidence="1 2" id="KW-0378">Hydrolase</keyword>
<sequence>MKSTSNQRIFPPKAERLRRFGSTDPIPGNKPTVKEHMTDLQNFRQDYLFPIDHVGICRVKHPVLVCSELEPRIQSSIATMTLTTSLPRESKGINMSRLTEQLELYRQKDWTSNLADLCNFVHELAKRMEQDKAEMTMTFPWFYERAAPVTGKSGLSHAEVSIKTGYEKGRDFTAEVSLRVAVTTLCPCSKEISEYSAHNQRGTVTMTIEINPLLDSGCDWKAILLEAAESNASSSLHPILKRPDEKKVTEQAYENPRFVEDMVRLISADLYEIDAVQAFTVECRNEESIHMHDAYAVITYDKRKEAATR</sequence>
<dbReference type="InterPro" id="IPR022838">
    <property type="entry name" value="GTP_cyclohydrolase_FolE2"/>
</dbReference>
<dbReference type="EC" id="3.5.4.16" evidence="2"/>
<feature type="site" description="May be catalytically important" evidence="2">
    <location>
        <position position="186"/>
    </location>
</feature>
<name>A0A1R1ECA3_9BACL</name>
<organism evidence="3 4">
    <name type="scientific">Paenibacillus rhizosphaerae</name>
    <dbReference type="NCBI Taxonomy" id="297318"/>
    <lineage>
        <taxon>Bacteria</taxon>
        <taxon>Bacillati</taxon>
        <taxon>Bacillota</taxon>
        <taxon>Bacilli</taxon>
        <taxon>Bacillales</taxon>
        <taxon>Paenibacillaceae</taxon>
        <taxon>Paenibacillus</taxon>
    </lineage>
</organism>
<comment type="catalytic activity">
    <reaction evidence="2">
        <text>GTP + H2O = 7,8-dihydroneopterin 3'-triphosphate + formate + H(+)</text>
        <dbReference type="Rhea" id="RHEA:17473"/>
        <dbReference type="ChEBI" id="CHEBI:15377"/>
        <dbReference type="ChEBI" id="CHEBI:15378"/>
        <dbReference type="ChEBI" id="CHEBI:15740"/>
        <dbReference type="ChEBI" id="CHEBI:37565"/>
        <dbReference type="ChEBI" id="CHEBI:58462"/>
        <dbReference type="EC" id="3.5.4.16"/>
    </reaction>
</comment>
<comment type="function">
    <text evidence="2">Converts GTP to 7,8-dihydroneopterin triphosphate.</text>
</comment>
<comment type="caution">
    <text evidence="3">The sequence shown here is derived from an EMBL/GenBank/DDBJ whole genome shotgun (WGS) entry which is preliminary data.</text>
</comment>
<evidence type="ECO:0000313" key="4">
    <source>
        <dbReference type="Proteomes" id="UP000187172"/>
    </source>
</evidence>
<dbReference type="STRING" id="297318.BK138_29805"/>
<dbReference type="EMBL" id="MRTP01000014">
    <property type="protein sequence ID" value="OMF49402.1"/>
    <property type="molecule type" value="Genomic_DNA"/>
</dbReference>